<evidence type="ECO:0008006" key="3">
    <source>
        <dbReference type="Google" id="ProtNLM"/>
    </source>
</evidence>
<name>A0A1W6LL83_9BACT</name>
<dbReference type="Proteomes" id="UP000193334">
    <property type="component" value="Chromosome"/>
</dbReference>
<evidence type="ECO:0000313" key="2">
    <source>
        <dbReference type="Proteomes" id="UP000193334"/>
    </source>
</evidence>
<proteinExistence type="predicted"/>
<keyword evidence="2" id="KW-1185">Reference proteome</keyword>
<gene>
    <name evidence="1" type="ORF">STSP1_00899</name>
</gene>
<sequence length="77" mass="9415">MLEYFIEREYTVIMDIYKTIRKELLKSEKTRYAIWKESGISEQILWKVYHSEQPCISLKNAEDLLEYFGYELQKRGK</sequence>
<accession>A0A1W6LL83</accession>
<dbReference type="RefSeq" id="WP_085755205.1">
    <property type="nucleotide sequence ID" value="NZ_CP021023.1"/>
</dbReference>
<reference evidence="2" key="1">
    <citation type="submission" date="2017-04" db="EMBL/GenBank/DDBJ databases">
        <title>Comparative genomics and description of representatives of a novel lineage of planctomycetes thriving in anoxic sediments.</title>
        <authorList>
            <person name="Spring S."/>
            <person name="Bunk B."/>
            <person name="Sproer C."/>
        </authorList>
    </citation>
    <scope>NUCLEOTIDE SEQUENCE [LARGE SCALE GENOMIC DNA]</scope>
    <source>
        <strain evidence="2">ST-PulAB-D4</strain>
    </source>
</reference>
<dbReference type="EMBL" id="CP021023">
    <property type="protein sequence ID" value="ARN56516.1"/>
    <property type="molecule type" value="Genomic_DNA"/>
</dbReference>
<organism evidence="1 2">
    <name type="scientific">Sedimentisphaera salicampi</name>
    <dbReference type="NCBI Taxonomy" id="1941349"/>
    <lineage>
        <taxon>Bacteria</taxon>
        <taxon>Pseudomonadati</taxon>
        <taxon>Planctomycetota</taxon>
        <taxon>Phycisphaerae</taxon>
        <taxon>Sedimentisphaerales</taxon>
        <taxon>Sedimentisphaeraceae</taxon>
        <taxon>Sedimentisphaera</taxon>
    </lineage>
</organism>
<protein>
    <recommendedName>
        <fullName evidence="3">HTH cro/C1-type domain-containing protein</fullName>
    </recommendedName>
</protein>
<dbReference type="KEGG" id="pbp:STSP1_00899"/>
<dbReference type="AlphaFoldDB" id="A0A1W6LL83"/>
<evidence type="ECO:0000313" key="1">
    <source>
        <dbReference type="EMBL" id="ARN56516.1"/>
    </source>
</evidence>